<dbReference type="AlphaFoldDB" id="A0A427B3Y3"/>
<gene>
    <name evidence="1" type="ORF">B296_00013815</name>
</gene>
<organism evidence="1 2">
    <name type="scientific">Ensete ventricosum</name>
    <name type="common">Abyssinian banana</name>
    <name type="synonym">Musa ensete</name>
    <dbReference type="NCBI Taxonomy" id="4639"/>
    <lineage>
        <taxon>Eukaryota</taxon>
        <taxon>Viridiplantae</taxon>
        <taxon>Streptophyta</taxon>
        <taxon>Embryophyta</taxon>
        <taxon>Tracheophyta</taxon>
        <taxon>Spermatophyta</taxon>
        <taxon>Magnoliopsida</taxon>
        <taxon>Liliopsida</taxon>
        <taxon>Zingiberales</taxon>
        <taxon>Musaceae</taxon>
        <taxon>Ensete</taxon>
    </lineage>
</organism>
<reference evidence="1 2" key="1">
    <citation type="journal article" date="2014" name="Agronomy (Basel)">
        <title>A Draft Genome Sequence for Ensete ventricosum, the Drought-Tolerant Tree Against Hunger.</title>
        <authorList>
            <person name="Harrison J."/>
            <person name="Moore K.A."/>
            <person name="Paszkiewicz K."/>
            <person name="Jones T."/>
            <person name="Grant M."/>
            <person name="Ambacheew D."/>
            <person name="Muzemil S."/>
            <person name="Studholme D.J."/>
        </authorList>
    </citation>
    <scope>NUCLEOTIDE SEQUENCE [LARGE SCALE GENOMIC DNA]</scope>
</reference>
<evidence type="ECO:0000313" key="1">
    <source>
        <dbReference type="EMBL" id="RRT83171.1"/>
    </source>
</evidence>
<dbReference type="Proteomes" id="UP000287651">
    <property type="component" value="Unassembled WGS sequence"/>
</dbReference>
<dbReference type="EMBL" id="AMZH03000548">
    <property type="protein sequence ID" value="RRT83171.1"/>
    <property type="molecule type" value="Genomic_DNA"/>
</dbReference>
<proteinExistence type="predicted"/>
<accession>A0A427B3Y3</accession>
<comment type="caution">
    <text evidence="1">The sequence shown here is derived from an EMBL/GenBank/DDBJ whole genome shotgun (WGS) entry which is preliminary data.</text>
</comment>
<protein>
    <submittedName>
        <fullName evidence="1">Uncharacterized protein</fullName>
    </submittedName>
</protein>
<sequence length="104" mass="12105">MVSWCHSFRWYRSAKAPYQSASSGCAFRWDSRYWSAPAIDGSVDLFRREKSTRPRKKSRSPNSTLIASFFFLRFFFRLYFLTLPRCRGGGSEGGVVSLEIRDRS</sequence>
<evidence type="ECO:0000313" key="2">
    <source>
        <dbReference type="Proteomes" id="UP000287651"/>
    </source>
</evidence>
<name>A0A427B3Y3_ENSVE</name>